<accession>A0A540R6B2</accession>
<protein>
    <submittedName>
        <fullName evidence="1">Uncharacterized protein</fullName>
    </submittedName>
</protein>
<dbReference type="EMBL" id="VHIR01000014">
    <property type="protein sequence ID" value="TQE42964.1"/>
    <property type="molecule type" value="Genomic_DNA"/>
</dbReference>
<evidence type="ECO:0000313" key="2">
    <source>
        <dbReference type="Proteomes" id="UP000318080"/>
    </source>
</evidence>
<dbReference type="AlphaFoldDB" id="A0A540R6B2"/>
<organism evidence="1 2">
    <name type="scientific">Corynebacterium phoceense</name>
    <dbReference type="NCBI Taxonomy" id="1686286"/>
    <lineage>
        <taxon>Bacteria</taxon>
        <taxon>Bacillati</taxon>
        <taxon>Actinomycetota</taxon>
        <taxon>Actinomycetes</taxon>
        <taxon>Mycobacteriales</taxon>
        <taxon>Corynebacteriaceae</taxon>
        <taxon>Corynebacterium</taxon>
    </lineage>
</organism>
<dbReference type="Proteomes" id="UP000318080">
    <property type="component" value="Unassembled WGS sequence"/>
</dbReference>
<sequence>MTTPPPAPDVRQFLNDESPVDLIEFLNGLFYVERVAREEGIDEGTPVGTTYFEELWGEDSPESTMALAVAAVLDPNDERKSRTQEILASREHELPAWAEGLTQASIGEVIESTQYAGDIVYYALELAIPGSEPVAVNVSIDLTETNGAIYDCFATALPLDAVRDVMRRNEDQERTMTVPVAGLKKVLSNALYLDEITIPSHENESWPLNRPLLTWVISLLPDNEAPANGQTFAAARARQENDDFSDRDKVLKEFLKAEKLTGDDRDAAEQLFEIASNYTMADLLHWSPLRIEIVLDTIARKVIAAQDYLETFPLVLERLLVWSKKQIKRPADLHTRLMEELEEQHKNFAKEVTEEPEYAEGTIGALLQKGRPRLDESPLPLEALNTEDLSPELVDRVKATGKQILRWFRTHQTADVEILTATRRLLHDVAVVRPDLISDPRYTPAQLGALIVLVTYDNSLVLIDEDSVLRGFDLAEPIDEEVEDFFEALDDIDEELARPAGYFLTSEMRRRWNVVYKTT</sequence>
<dbReference type="RefSeq" id="WP_141629103.1">
    <property type="nucleotide sequence ID" value="NZ_VHIR01000014.1"/>
</dbReference>
<proteinExistence type="predicted"/>
<evidence type="ECO:0000313" key="1">
    <source>
        <dbReference type="EMBL" id="TQE42964.1"/>
    </source>
</evidence>
<keyword evidence="2" id="KW-1185">Reference proteome</keyword>
<name>A0A540R6B2_9CORY</name>
<gene>
    <name evidence="1" type="ORF">EJK80_09430</name>
</gene>
<comment type="caution">
    <text evidence="1">The sequence shown here is derived from an EMBL/GenBank/DDBJ whole genome shotgun (WGS) entry which is preliminary data.</text>
</comment>
<reference evidence="1 2" key="1">
    <citation type="submission" date="2019-06" db="EMBL/GenBank/DDBJ databases">
        <title>Draft genome of C. phoceense Strain 272.</title>
        <authorList>
            <person name="Pacheco L.G.C."/>
            <person name="Barberis C.M."/>
            <person name="Almuzara M.N."/>
            <person name="Traglia G.M."/>
            <person name="Santos C.S."/>
            <person name="Rocha D.J.P.G."/>
            <person name="Aguiar E.R.G.R."/>
            <person name="Vay C.A."/>
        </authorList>
    </citation>
    <scope>NUCLEOTIDE SEQUENCE [LARGE SCALE GENOMIC DNA]</scope>
    <source>
        <strain evidence="1 2">272</strain>
    </source>
</reference>
<dbReference type="STRING" id="1686286.GCA_900092335_02010"/>